<evidence type="ECO:0000256" key="2">
    <source>
        <dbReference type="ARBA" id="ARBA00022840"/>
    </source>
</evidence>
<dbReference type="InterPro" id="IPR009788">
    <property type="entry name" value="GvpD_P-loop"/>
</dbReference>
<evidence type="ECO:0000259" key="3">
    <source>
        <dbReference type="Pfam" id="PF07088"/>
    </source>
</evidence>
<proteinExistence type="predicted"/>
<accession>X0SF25</accession>
<dbReference type="PANTHER" id="PTHR43637:SF2">
    <property type="entry name" value="PROTEIN GVPD 1"/>
    <property type="match status" value="1"/>
</dbReference>
<dbReference type="EMBL" id="BARS01005848">
    <property type="protein sequence ID" value="GAF79609.1"/>
    <property type="molecule type" value="Genomic_DNA"/>
</dbReference>
<dbReference type="InterPro" id="IPR027417">
    <property type="entry name" value="P-loop_NTPase"/>
</dbReference>
<sequence length="428" mass="48356">QNSPLLLKEMNEYGDVIWVNSRDMDSADITELEEIIPNKKRLDATKPKEDFNMASTMDKAHVTPHQPTEFEVIEALYEEVSEIENPTVVVDSFEGLTTDLDEHEKENLRTRLVRLARDTNANIAVIMETFEPNPLDYLADGVITLKVDTIDDRRIRKVQLNKLRGTSIKMPCYLFTLNEGNFKYFPSFGVDIVAKPITPTPIPDFDDKISTGISDFDVLLDGGYLKGGAHLFEIDTSIGKYYENIFLPTIINHLNQNRGFIHVPPTGRNTVTLLKSIGPYISNRTISKYVTSIEKSSDITNHSFEVFQAEGESLTEDIAPLFVARNTYHKDGPVLLLIGTDNLEYTYGVEDAHTAITDIVSETRLKNDVTILLATEDQRLSDRISHIVDTHWRILGIHDSIVIYGIIPRTELFCVSTDATKGFIEPKF</sequence>
<dbReference type="Gene3D" id="3.40.50.300">
    <property type="entry name" value="P-loop containing nucleotide triphosphate hydrolases"/>
    <property type="match status" value="1"/>
</dbReference>
<evidence type="ECO:0000313" key="4">
    <source>
        <dbReference type="EMBL" id="GAF79609.1"/>
    </source>
</evidence>
<feature type="domain" description="GvpD P-loop" evidence="3">
    <location>
        <begin position="7"/>
        <end position="158"/>
    </location>
</feature>
<reference evidence="4" key="1">
    <citation type="journal article" date="2014" name="Front. Microbiol.">
        <title>High frequency of phylogenetically diverse reductive dehalogenase-homologous genes in deep subseafloor sedimentary metagenomes.</title>
        <authorList>
            <person name="Kawai M."/>
            <person name="Futagami T."/>
            <person name="Toyoda A."/>
            <person name="Takaki Y."/>
            <person name="Nishi S."/>
            <person name="Hori S."/>
            <person name="Arai W."/>
            <person name="Tsubouchi T."/>
            <person name="Morono Y."/>
            <person name="Uchiyama I."/>
            <person name="Ito T."/>
            <person name="Fujiyama A."/>
            <person name="Inagaki F."/>
            <person name="Takami H."/>
        </authorList>
    </citation>
    <scope>NUCLEOTIDE SEQUENCE</scope>
    <source>
        <strain evidence="4">Expedition CK06-06</strain>
    </source>
</reference>
<keyword evidence="2" id="KW-0067">ATP-binding</keyword>
<keyword evidence="1" id="KW-0547">Nucleotide-binding</keyword>
<protein>
    <recommendedName>
        <fullName evidence="3">GvpD P-loop domain-containing protein</fullName>
    </recommendedName>
</protein>
<gene>
    <name evidence="4" type="ORF">S01H1_11469</name>
</gene>
<dbReference type="SUPFAM" id="SSF52540">
    <property type="entry name" value="P-loop containing nucleoside triphosphate hydrolases"/>
    <property type="match status" value="1"/>
</dbReference>
<dbReference type="AlphaFoldDB" id="X0SF25"/>
<dbReference type="PANTHER" id="PTHR43637">
    <property type="entry name" value="UPF0273 PROTEIN TM_0370"/>
    <property type="match status" value="1"/>
</dbReference>
<feature type="non-terminal residue" evidence="4">
    <location>
        <position position="428"/>
    </location>
</feature>
<name>X0SF25_9ZZZZ</name>
<dbReference type="Pfam" id="PF07088">
    <property type="entry name" value="GvpD_P-loop"/>
    <property type="match status" value="1"/>
</dbReference>
<feature type="non-terminal residue" evidence="4">
    <location>
        <position position="1"/>
    </location>
</feature>
<comment type="caution">
    <text evidence="4">The sequence shown here is derived from an EMBL/GenBank/DDBJ whole genome shotgun (WGS) entry which is preliminary data.</text>
</comment>
<dbReference type="GO" id="GO:0005524">
    <property type="term" value="F:ATP binding"/>
    <property type="evidence" value="ECO:0007669"/>
    <property type="project" value="UniProtKB-KW"/>
</dbReference>
<organism evidence="4">
    <name type="scientific">marine sediment metagenome</name>
    <dbReference type="NCBI Taxonomy" id="412755"/>
    <lineage>
        <taxon>unclassified sequences</taxon>
        <taxon>metagenomes</taxon>
        <taxon>ecological metagenomes</taxon>
    </lineage>
</organism>
<evidence type="ECO:0000256" key="1">
    <source>
        <dbReference type="ARBA" id="ARBA00022741"/>
    </source>
</evidence>